<evidence type="ECO:0000313" key="8">
    <source>
        <dbReference type="EMBL" id="MEY9257756.1"/>
    </source>
</evidence>
<evidence type="ECO:0000313" key="9">
    <source>
        <dbReference type="Proteomes" id="UP001565435"/>
    </source>
</evidence>
<feature type="region of interest" description="Disordered" evidence="7">
    <location>
        <begin position="237"/>
        <end position="273"/>
    </location>
</feature>
<dbReference type="GO" id="GO:0032259">
    <property type="term" value="P:methylation"/>
    <property type="evidence" value="ECO:0007669"/>
    <property type="project" value="UniProtKB-KW"/>
</dbReference>
<evidence type="ECO:0000256" key="2">
    <source>
        <dbReference type="ARBA" id="ARBA00022603"/>
    </source>
</evidence>
<keyword evidence="4 6" id="KW-0949">S-adenosyl-L-methionine</keyword>
<dbReference type="InterPro" id="IPR029063">
    <property type="entry name" value="SAM-dependent_MTases_sf"/>
</dbReference>
<dbReference type="EC" id="2.1.1.37" evidence="1"/>
<dbReference type="Gene3D" id="3.40.50.150">
    <property type="entry name" value="Vaccinia Virus protein VP39"/>
    <property type="match status" value="1"/>
</dbReference>
<dbReference type="EMBL" id="JBGBYS010000003">
    <property type="protein sequence ID" value="MEY9257756.1"/>
    <property type="molecule type" value="Genomic_DNA"/>
</dbReference>
<dbReference type="PANTHER" id="PTHR10629:SF52">
    <property type="entry name" value="DNA (CYTOSINE-5)-METHYLTRANSFERASE 1"/>
    <property type="match status" value="1"/>
</dbReference>
<evidence type="ECO:0000256" key="7">
    <source>
        <dbReference type="SAM" id="MobiDB-lite"/>
    </source>
</evidence>
<dbReference type="RefSeq" id="WP_370035113.1">
    <property type="nucleotide sequence ID" value="NZ_JBGBYS010000003.1"/>
</dbReference>
<accession>A0ABV4EHG0</accession>
<dbReference type="Proteomes" id="UP001565435">
    <property type="component" value="Unassembled WGS sequence"/>
</dbReference>
<dbReference type="GO" id="GO:0003886">
    <property type="term" value="F:DNA (cytosine-5-)-methyltransferase activity"/>
    <property type="evidence" value="ECO:0007669"/>
    <property type="project" value="UniProtKB-EC"/>
</dbReference>
<keyword evidence="9" id="KW-1185">Reference proteome</keyword>
<dbReference type="PRINTS" id="PR00105">
    <property type="entry name" value="C5METTRFRASE"/>
</dbReference>
<keyword evidence="3 6" id="KW-0808">Transferase</keyword>
<dbReference type="InterPro" id="IPR001525">
    <property type="entry name" value="C5_MeTfrase"/>
</dbReference>
<dbReference type="PANTHER" id="PTHR10629">
    <property type="entry name" value="CYTOSINE-SPECIFIC METHYLTRANSFERASE"/>
    <property type="match status" value="1"/>
</dbReference>
<keyword evidence="2 6" id="KW-0489">Methyltransferase</keyword>
<evidence type="ECO:0000256" key="6">
    <source>
        <dbReference type="PROSITE-ProRule" id="PRU01016"/>
    </source>
</evidence>
<feature type="active site" evidence="6">
    <location>
        <position position="96"/>
    </location>
</feature>
<gene>
    <name evidence="8" type="ORF">ABH903_000766</name>
</gene>
<evidence type="ECO:0000256" key="5">
    <source>
        <dbReference type="ARBA" id="ARBA00022747"/>
    </source>
</evidence>
<keyword evidence="5" id="KW-0680">Restriction system</keyword>
<evidence type="ECO:0000256" key="3">
    <source>
        <dbReference type="ARBA" id="ARBA00022679"/>
    </source>
</evidence>
<dbReference type="Pfam" id="PF00145">
    <property type="entry name" value="DNA_methylase"/>
    <property type="match status" value="1"/>
</dbReference>
<comment type="caution">
    <text evidence="8">The sequence shown here is derived from an EMBL/GenBank/DDBJ whole genome shotgun (WGS) entry which is preliminary data.</text>
</comment>
<sequence>MTAGAHRSAGVLMREPNDENVNRPLRVGSLFSGYGGLDLAVEEVFDARTIWFSEINEPVARVFARHWPDAPNLGDITTVDWHTVEPVDILCGGFPCQDVSTVGKMAGLAPGTRSGLWAHMATAIEMLQPVYVVIENVRGVLSASAIRAPLEGDDDERCNPKRATLAGATLRCLEPDPWGLGDQPARPLRALGAVLGDLTDLRYDASWIGLPASAVGAPHPRFRIFILARRAVPNPAGLRLSTGRRDSGPSEGTTRHDRAQSSGDRSRGPARTAVVPGDTVRADRGVLRRWGRYTEAIARWERITGRSAPAPAILSEDAGPRPAPAFVEWLMGLDRGWVTDLNMGLSHAQQLTALGNGVLPRQAAQALAELVPLATRCHLSPRP</sequence>
<evidence type="ECO:0000256" key="4">
    <source>
        <dbReference type="ARBA" id="ARBA00022691"/>
    </source>
</evidence>
<evidence type="ECO:0000256" key="1">
    <source>
        <dbReference type="ARBA" id="ARBA00011975"/>
    </source>
</evidence>
<reference evidence="8 9" key="1">
    <citation type="submission" date="2024-07" db="EMBL/GenBank/DDBJ databases">
        <title>Mealworm larvae gut microbial communities from Newark, Delaware, USA.</title>
        <authorList>
            <person name="Blenner M."/>
        </authorList>
    </citation>
    <scope>NUCLEOTIDE SEQUENCE [LARGE SCALE GENOMIC DNA]</scope>
    <source>
        <strain evidence="8 9">UD i117</strain>
    </source>
</reference>
<dbReference type="SUPFAM" id="SSF53335">
    <property type="entry name" value="S-adenosyl-L-methionine-dependent methyltransferases"/>
    <property type="match status" value="1"/>
</dbReference>
<dbReference type="InterPro" id="IPR050390">
    <property type="entry name" value="C5-Methyltransferase"/>
</dbReference>
<organism evidence="8 9">
    <name type="scientific">Brevibacterium epidermidis</name>
    <dbReference type="NCBI Taxonomy" id="1698"/>
    <lineage>
        <taxon>Bacteria</taxon>
        <taxon>Bacillati</taxon>
        <taxon>Actinomycetota</taxon>
        <taxon>Actinomycetes</taxon>
        <taxon>Micrococcales</taxon>
        <taxon>Brevibacteriaceae</taxon>
        <taxon>Brevibacterium</taxon>
    </lineage>
</organism>
<name>A0ABV4EHG0_BREEP</name>
<protein>
    <recommendedName>
        <fullName evidence="1">DNA (cytosine-5-)-methyltransferase</fullName>
        <ecNumber evidence="1">2.1.1.37</ecNumber>
    </recommendedName>
</protein>
<proteinExistence type="inferred from homology"/>
<dbReference type="PROSITE" id="PS51679">
    <property type="entry name" value="SAM_MT_C5"/>
    <property type="match status" value="1"/>
</dbReference>
<comment type="similarity">
    <text evidence="6">Belongs to the class I-like SAM-binding methyltransferase superfamily. C5-methyltransferase family.</text>
</comment>
<feature type="compositionally biased region" description="Basic and acidic residues" evidence="7">
    <location>
        <begin position="243"/>
        <end position="267"/>
    </location>
</feature>